<sequence length="142" mass="15907">MSRLRLTIQYDTGFSADLWGWRLEVTSADSGRVEIVWQTSNFEHQAKREQRIRARSLPGWCANALEILAAIDFQALPPSTDWGIGMDDVGTLAVARNLDGVRSEFSIFYAPAFWPMVSISTRHALAELVSLLDPLARKVDQA</sequence>
<accession>A0A0K1Q182</accession>
<gene>
    <name evidence="1" type="ORF">AKJ09_05823</name>
</gene>
<dbReference type="KEGG" id="llu:AKJ09_05823"/>
<protein>
    <submittedName>
        <fullName evidence="1">Uncharacterized protein</fullName>
    </submittedName>
</protein>
<evidence type="ECO:0000313" key="1">
    <source>
        <dbReference type="EMBL" id="AKU99159.1"/>
    </source>
</evidence>
<name>A0A0K1Q182_9BACT</name>
<keyword evidence="2" id="KW-1185">Reference proteome</keyword>
<evidence type="ECO:0000313" key="2">
    <source>
        <dbReference type="Proteomes" id="UP000064967"/>
    </source>
</evidence>
<dbReference type="AlphaFoldDB" id="A0A0K1Q182"/>
<dbReference type="Proteomes" id="UP000064967">
    <property type="component" value="Chromosome"/>
</dbReference>
<dbReference type="EMBL" id="CP012333">
    <property type="protein sequence ID" value="AKU99159.1"/>
    <property type="molecule type" value="Genomic_DNA"/>
</dbReference>
<proteinExistence type="predicted"/>
<dbReference type="RefSeq" id="WP_146650483.1">
    <property type="nucleotide sequence ID" value="NZ_CP012333.1"/>
</dbReference>
<organism evidence="1 2">
    <name type="scientific">Labilithrix luteola</name>
    <dbReference type="NCBI Taxonomy" id="1391654"/>
    <lineage>
        <taxon>Bacteria</taxon>
        <taxon>Pseudomonadati</taxon>
        <taxon>Myxococcota</taxon>
        <taxon>Polyangia</taxon>
        <taxon>Polyangiales</taxon>
        <taxon>Labilitrichaceae</taxon>
        <taxon>Labilithrix</taxon>
    </lineage>
</organism>
<reference evidence="1 2" key="1">
    <citation type="submission" date="2015-08" db="EMBL/GenBank/DDBJ databases">
        <authorList>
            <person name="Babu N.S."/>
            <person name="Beckwith C.J."/>
            <person name="Beseler K.G."/>
            <person name="Brison A."/>
            <person name="Carone J.V."/>
            <person name="Caskin T.P."/>
            <person name="Diamond M."/>
            <person name="Durham M.E."/>
            <person name="Foxe J.M."/>
            <person name="Go M."/>
            <person name="Henderson B.A."/>
            <person name="Jones I.B."/>
            <person name="McGettigan J.A."/>
            <person name="Micheletti S.J."/>
            <person name="Nasrallah M.E."/>
            <person name="Ortiz D."/>
            <person name="Piller C.R."/>
            <person name="Privatt S.R."/>
            <person name="Schneider S.L."/>
            <person name="Sharp S."/>
            <person name="Smith T.C."/>
            <person name="Stanton J.D."/>
            <person name="Ullery H.E."/>
            <person name="Wilson R.J."/>
            <person name="Serrano M.G."/>
            <person name="Buck G."/>
            <person name="Lee V."/>
            <person name="Wang Y."/>
            <person name="Carvalho R."/>
            <person name="Voegtly L."/>
            <person name="Shi R."/>
            <person name="Duckworth R."/>
            <person name="Johnson A."/>
            <person name="Loviza R."/>
            <person name="Walstead R."/>
            <person name="Shah Z."/>
            <person name="Kiflezghi M."/>
            <person name="Wade K."/>
            <person name="Ball S.L."/>
            <person name="Bradley K.W."/>
            <person name="Asai D.J."/>
            <person name="Bowman C.A."/>
            <person name="Russell D.A."/>
            <person name="Pope W.H."/>
            <person name="Jacobs-Sera D."/>
            <person name="Hendrix R.W."/>
            <person name="Hatfull G.F."/>
        </authorList>
    </citation>
    <scope>NUCLEOTIDE SEQUENCE [LARGE SCALE GENOMIC DNA]</scope>
    <source>
        <strain evidence="1 2">DSM 27648</strain>
    </source>
</reference>